<dbReference type="InterPro" id="IPR036514">
    <property type="entry name" value="SGNH_hydro_sf"/>
</dbReference>
<keyword evidence="5" id="KW-1185">Reference proteome</keyword>
<dbReference type="Pfam" id="PF14607">
    <property type="entry name" value="GxDLY"/>
    <property type="match status" value="1"/>
</dbReference>
<evidence type="ECO:0000259" key="2">
    <source>
        <dbReference type="Pfam" id="PF14606"/>
    </source>
</evidence>
<sequence length="360" mass="39876">MRFLPILFVLILAGSSLPAQEKISLKYIDAADLPLTGKAVKTRYPYHRVDTSAYPALPPAVKFLLTESAGLAVHFTTNSTQIAARWCVRAEKQGSNLTPIAQKGLDLYIRHNGKWVYAGVGRPGDSCGNAVLVRNMDHSIKECLLYLPTYDETRSLQIGVEENASFNALPDPFRYRLLIYGSSITQGAAASRPGMAYPARLSRETGMNFLNLGLSGNGKMEKAAADMLADIPADAYILDCVPNPSPVQIRERTAYLVRTLRQRHPKTPIIVVQSVVREIGNFDRAAGARVAEQNDEIVKQVTRLQQSGVHDLYLIRGRHLLGTDHEATVDGTHPTDLGFDRMLQELRPVILDTLRRYGIR</sequence>
<dbReference type="PANTHER" id="PTHR30383">
    <property type="entry name" value="THIOESTERASE 1/PROTEASE 1/LYSOPHOSPHOLIPASE L1"/>
    <property type="match status" value="1"/>
</dbReference>
<feature type="domain" description="SGNH hydrolase-type esterase" evidence="2">
    <location>
        <begin position="176"/>
        <end position="350"/>
    </location>
</feature>
<evidence type="ECO:0000313" key="5">
    <source>
        <dbReference type="Proteomes" id="UP001501207"/>
    </source>
</evidence>
<dbReference type="EMBL" id="BAABFN010000004">
    <property type="protein sequence ID" value="GAA4311194.1"/>
    <property type="molecule type" value="Genomic_DNA"/>
</dbReference>
<accession>A0ABP8FUI1</accession>
<feature type="domain" description="SGNH hydrolase-type esterase N-terminal" evidence="3">
    <location>
        <begin position="26"/>
        <end position="166"/>
    </location>
</feature>
<dbReference type="Gene3D" id="3.40.50.1110">
    <property type="entry name" value="SGNH hydrolase"/>
    <property type="match status" value="1"/>
</dbReference>
<dbReference type="InterPro" id="IPR051532">
    <property type="entry name" value="Ester_Hydrolysis_Enzymes"/>
</dbReference>
<dbReference type="PANTHER" id="PTHR30383:SF29">
    <property type="entry name" value="SGNH HYDROLASE-TYPE ESTERASE DOMAIN-CONTAINING PROTEIN"/>
    <property type="match status" value="1"/>
</dbReference>
<keyword evidence="1" id="KW-0732">Signal</keyword>
<dbReference type="InterPro" id="IPR013830">
    <property type="entry name" value="SGNH_hydro"/>
</dbReference>
<dbReference type="Gene3D" id="2.60.120.260">
    <property type="entry name" value="Galactose-binding domain-like"/>
    <property type="match status" value="1"/>
</dbReference>
<feature type="signal peptide" evidence="1">
    <location>
        <begin position="1"/>
        <end position="21"/>
    </location>
</feature>
<evidence type="ECO:0000313" key="4">
    <source>
        <dbReference type="EMBL" id="GAA4311194.1"/>
    </source>
</evidence>
<feature type="chain" id="PRO_5047243623" evidence="1">
    <location>
        <begin position="22"/>
        <end position="360"/>
    </location>
</feature>
<dbReference type="Proteomes" id="UP001501207">
    <property type="component" value="Unassembled WGS sequence"/>
</dbReference>
<gene>
    <name evidence="4" type="ORF">GCM10023143_20170</name>
</gene>
<dbReference type="Pfam" id="PF14606">
    <property type="entry name" value="Lipase_GDSL_3"/>
    <property type="match status" value="1"/>
</dbReference>
<dbReference type="RefSeq" id="WP_344978820.1">
    <property type="nucleotide sequence ID" value="NZ_BAABFN010000004.1"/>
</dbReference>
<dbReference type="InterPro" id="IPR032740">
    <property type="entry name" value="GxDLY"/>
</dbReference>
<evidence type="ECO:0000256" key="1">
    <source>
        <dbReference type="SAM" id="SignalP"/>
    </source>
</evidence>
<dbReference type="SUPFAM" id="SSF52266">
    <property type="entry name" value="SGNH hydrolase"/>
    <property type="match status" value="1"/>
</dbReference>
<dbReference type="GO" id="GO:0016787">
    <property type="term" value="F:hydrolase activity"/>
    <property type="evidence" value="ECO:0007669"/>
    <property type="project" value="UniProtKB-KW"/>
</dbReference>
<protein>
    <submittedName>
        <fullName evidence="4">SGNH/GDSL hydrolase family protein</fullName>
    </submittedName>
</protein>
<evidence type="ECO:0000259" key="3">
    <source>
        <dbReference type="Pfam" id="PF14607"/>
    </source>
</evidence>
<organism evidence="4 5">
    <name type="scientific">Compostibacter hankyongensis</name>
    <dbReference type="NCBI Taxonomy" id="1007089"/>
    <lineage>
        <taxon>Bacteria</taxon>
        <taxon>Pseudomonadati</taxon>
        <taxon>Bacteroidota</taxon>
        <taxon>Chitinophagia</taxon>
        <taxon>Chitinophagales</taxon>
        <taxon>Chitinophagaceae</taxon>
        <taxon>Compostibacter</taxon>
    </lineage>
</organism>
<name>A0ABP8FUI1_9BACT</name>
<reference evidence="5" key="1">
    <citation type="journal article" date="2019" name="Int. J. Syst. Evol. Microbiol.">
        <title>The Global Catalogue of Microorganisms (GCM) 10K type strain sequencing project: providing services to taxonomists for standard genome sequencing and annotation.</title>
        <authorList>
            <consortium name="The Broad Institute Genomics Platform"/>
            <consortium name="The Broad Institute Genome Sequencing Center for Infectious Disease"/>
            <person name="Wu L."/>
            <person name="Ma J."/>
        </authorList>
    </citation>
    <scope>NUCLEOTIDE SEQUENCE [LARGE SCALE GENOMIC DNA]</scope>
    <source>
        <strain evidence="5">JCM 17664</strain>
    </source>
</reference>
<proteinExistence type="predicted"/>
<keyword evidence="4" id="KW-0378">Hydrolase</keyword>
<comment type="caution">
    <text evidence="4">The sequence shown here is derived from an EMBL/GenBank/DDBJ whole genome shotgun (WGS) entry which is preliminary data.</text>
</comment>